<sequence>VQSRWLSANLRRFLLKEWKLYEETYPLDRVFSDAD</sequence>
<dbReference type="AlphaFoldDB" id="A0A382S6P8"/>
<organism evidence="1">
    <name type="scientific">marine metagenome</name>
    <dbReference type="NCBI Taxonomy" id="408172"/>
    <lineage>
        <taxon>unclassified sequences</taxon>
        <taxon>metagenomes</taxon>
        <taxon>ecological metagenomes</taxon>
    </lineage>
</organism>
<name>A0A382S6P8_9ZZZZ</name>
<dbReference type="EMBL" id="UINC01126833">
    <property type="protein sequence ID" value="SVD05569.1"/>
    <property type="molecule type" value="Genomic_DNA"/>
</dbReference>
<protein>
    <submittedName>
        <fullName evidence="1">Uncharacterized protein</fullName>
    </submittedName>
</protein>
<feature type="non-terminal residue" evidence="1">
    <location>
        <position position="35"/>
    </location>
</feature>
<proteinExistence type="predicted"/>
<evidence type="ECO:0000313" key="1">
    <source>
        <dbReference type="EMBL" id="SVD05569.1"/>
    </source>
</evidence>
<accession>A0A382S6P8</accession>
<gene>
    <name evidence="1" type="ORF">METZ01_LOCUS358423</name>
</gene>
<reference evidence="1" key="1">
    <citation type="submission" date="2018-05" db="EMBL/GenBank/DDBJ databases">
        <authorList>
            <person name="Lanie J.A."/>
            <person name="Ng W.-L."/>
            <person name="Kazmierczak K.M."/>
            <person name="Andrzejewski T.M."/>
            <person name="Davidsen T.M."/>
            <person name="Wayne K.J."/>
            <person name="Tettelin H."/>
            <person name="Glass J.I."/>
            <person name="Rusch D."/>
            <person name="Podicherti R."/>
            <person name="Tsui H.-C.T."/>
            <person name="Winkler M.E."/>
        </authorList>
    </citation>
    <scope>NUCLEOTIDE SEQUENCE</scope>
</reference>
<feature type="non-terminal residue" evidence="1">
    <location>
        <position position="1"/>
    </location>
</feature>